<organism evidence="1 2">
    <name type="scientific">Halomicronema hongdechloris C2206</name>
    <dbReference type="NCBI Taxonomy" id="1641165"/>
    <lineage>
        <taxon>Bacteria</taxon>
        <taxon>Bacillati</taxon>
        <taxon>Cyanobacteriota</taxon>
        <taxon>Cyanophyceae</taxon>
        <taxon>Nodosilineales</taxon>
        <taxon>Nodosilineaceae</taxon>
        <taxon>Halomicronema</taxon>
    </lineage>
</organism>
<dbReference type="EMBL" id="CP021983">
    <property type="protein sequence ID" value="ASC74092.1"/>
    <property type="molecule type" value="Genomic_DNA"/>
</dbReference>
<dbReference type="AlphaFoldDB" id="A0A1Z3HUZ3"/>
<evidence type="ECO:0000313" key="2">
    <source>
        <dbReference type="Proteomes" id="UP000191901"/>
    </source>
</evidence>
<proteinExistence type="predicted"/>
<protein>
    <submittedName>
        <fullName evidence="1">Uncharacterized protein</fullName>
    </submittedName>
</protein>
<dbReference type="KEGG" id="hhg:XM38_050660"/>
<dbReference type="Proteomes" id="UP000191901">
    <property type="component" value="Chromosome"/>
</dbReference>
<gene>
    <name evidence="1" type="ORF">XM38_050660</name>
</gene>
<evidence type="ECO:0000313" key="1">
    <source>
        <dbReference type="EMBL" id="ASC74092.1"/>
    </source>
</evidence>
<accession>A0A1Z3HUZ3</accession>
<sequence>MALGHKQAMLPIPYTQATNSIPPWCLPYALRAGYAFHVAWRNDCSSGQA</sequence>
<name>A0A1Z3HUZ3_9CYAN</name>
<reference evidence="1 2" key="1">
    <citation type="journal article" date="2016" name="Biochim. Biophys. Acta">
        <title>Characterization of red-shifted phycobilisomes isolated from the chlorophyll f-containing cyanobacterium Halomicronema hongdechloris.</title>
        <authorList>
            <person name="Li Y."/>
            <person name="Lin Y."/>
            <person name="Garvey C.J."/>
            <person name="Birch D."/>
            <person name="Corkery R.W."/>
            <person name="Loughlin P.C."/>
            <person name="Scheer H."/>
            <person name="Willows R.D."/>
            <person name="Chen M."/>
        </authorList>
    </citation>
    <scope>NUCLEOTIDE SEQUENCE [LARGE SCALE GENOMIC DNA]</scope>
    <source>
        <strain evidence="1 2">C2206</strain>
    </source>
</reference>
<keyword evidence="2" id="KW-1185">Reference proteome</keyword>